<protein>
    <submittedName>
        <fullName evidence="1">Uncharacterized protein</fullName>
    </submittedName>
</protein>
<dbReference type="InterPro" id="IPR043502">
    <property type="entry name" value="DNA/RNA_pol_sf"/>
</dbReference>
<feature type="non-terminal residue" evidence="1">
    <location>
        <position position="1"/>
    </location>
</feature>
<dbReference type="InterPro" id="IPR053134">
    <property type="entry name" value="RNA-dir_DNA_polymerase"/>
</dbReference>
<dbReference type="PANTHER" id="PTHR24559">
    <property type="entry name" value="TRANSPOSON TY3-I GAG-POL POLYPROTEIN"/>
    <property type="match status" value="1"/>
</dbReference>
<accession>A0AA38CJ70</accession>
<dbReference type="EMBL" id="JAHRHJ020000010">
    <property type="protein sequence ID" value="KAH9297074.1"/>
    <property type="molecule type" value="Genomic_DNA"/>
</dbReference>
<comment type="caution">
    <text evidence="1">The sequence shown here is derived from an EMBL/GenBank/DDBJ whole genome shotgun (WGS) entry which is preliminary data.</text>
</comment>
<dbReference type="AlphaFoldDB" id="A0AA38CJ70"/>
<proteinExistence type="predicted"/>
<dbReference type="InterPro" id="IPR043128">
    <property type="entry name" value="Rev_trsase/Diguanyl_cyclase"/>
</dbReference>
<dbReference type="Gene3D" id="3.30.70.270">
    <property type="match status" value="1"/>
</dbReference>
<dbReference type="Gene3D" id="3.10.10.10">
    <property type="entry name" value="HIV Type 1 Reverse Transcriptase, subunit A, domain 1"/>
    <property type="match status" value="1"/>
</dbReference>
<organism evidence="1 2">
    <name type="scientific">Taxus chinensis</name>
    <name type="common">Chinese yew</name>
    <name type="synonym">Taxus wallichiana var. chinensis</name>
    <dbReference type="NCBI Taxonomy" id="29808"/>
    <lineage>
        <taxon>Eukaryota</taxon>
        <taxon>Viridiplantae</taxon>
        <taxon>Streptophyta</taxon>
        <taxon>Embryophyta</taxon>
        <taxon>Tracheophyta</taxon>
        <taxon>Spermatophyta</taxon>
        <taxon>Pinopsida</taxon>
        <taxon>Pinidae</taxon>
        <taxon>Conifers II</taxon>
        <taxon>Cupressales</taxon>
        <taxon>Taxaceae</taxon>
        <taxon>Taxus</taxon>
    </lineage>
</organism>
<evidence type="ECO:0000313" key="2">
    <source>
        <dbReference type="Proteomes" id="UP000824469"/>
    </source>
</evidence>
<reference evidence="1 2" key="1">
    <citation type="journal article" date="2021" name="Nat. Plants">
        <title>The Taxus genome provides insights into paclitaxel biosynthesis.</title>
        <authorList>
            <person name="Xiong X."/>
            <person name="Gou J."/>
            <person name="Liao Q."/>
            <person name="Li Y."/>
            <person name="Zhou Q."/>
            <person name="Bi G."/>
            <person name="Li C."/>
            <person name="Du R."/>
            <person name="Wang X."/>
            <person name="Sun T."/>
            <person name="Guo L."/>
            <person name="Liang H."/>
            <person name="Lu P."/>
            <person name="Wu Y."/>
            <person name="Zhang Z."/>
            <person name="Ro D.K."/>
            <person name="Shang Y."/>
            <person name="Huang S."/>
            <person name="Yan J."/>
        </authorList>
    </citation>
    <scope>NUCLEOTIDE SEQUENCE [LARGE SCALE GENOMIC DNA]</scope>
    <source>
        <strain evidence="1">Ta-2019</strain>
    </source>
</reference>
<evidence type="ECO:0000313" key="1">
    <source>
        <dbReference type="EMBL" id="KAH9297074.1"/>
    </source>
</evidence>
<feature type="non-terminal residue" evidence="1">
    <location>
        <position position="54"/>
    </location>
</feature>
<dbReference type="SUPFAM" id="SSF56672">
    <property type="entry name" value="DNA/RNA polymerases"/>
    <property type="match status" value="1"/>
</dbReference>
<keyword evidence="2" id="KW-1185">Reference proteome</keyword>
<dbReference type="PANTHER" id="PTHR24559:SF444">
    <property type="entry name" value="REVERSE TRANSCRIPTASE DOMAIN-CONTAINING PROTEIN"/>
    <property type="match status" value="1"/>
</dbReference>
<sequence length="54" mass="6213">KNGEIRIWVDFKNLNQASLKENYPLPMMDQVLQAFTGTEMLSMLDGFSGYNQVE</sequence>
<dbReference type="Proteomes" id="UP000824469">
    <property type="component" value="Unassembled WGS sequence"/>
</dbReference>
<gene>
    <name evidence="1" type="ORF">KI387_028756</name>
</gene>
<name>A0AA38CJ70_TAXCH</name>